<feature type="domain" description="EF-hand" evidence="1">
    <location>
        <begin position="5"/>
        <end position="40"/>
    </location>
</feature>
<dbReference type="InterPro" id="IPR011992">
    <property type="entry name" value="EF-hand-dom_pair"/>
</dbReference>
<evidence type="ECO:0000259" key="1">
    <source>
        <dbReference type="PROSITE" id="PS50222"/>
    </source>
</evidence>
<evidence type="ECO:0000313" key="2">
    <source>
        <dbReference type="EMBL" id="ADD38335.1"/>
    </source>
</evidence>
<reference evidence="2" key="1">
    <citation type="submission" date="2010-03" db="EMBL/GenBank/DDBJ databases">
        <title>Atlantic Lepeophtheirus salmonis ESTs and full-length cDNAs.</title>
        <authorList>
            <person name="Yasuike M."/>
            <person name="von Schalburg K."/>
            <person name="Cooper G."/>
            <person name="Leong J."/>
            <person name="Nilsen F."/>
            <person name="Jones S.R.M."/>
            <person name="Koop B.F."/>
        </authorList>
    </citation>
    <scope>NUCLEOTIDE SEQUENCE</scope>
    <source>
        <strain evidence="2">Atlantic form</strain>
        <tissue evidence="2">Mixed tissue</tissue>
    </source>
</reference>
<dbReference type="Gene3D" id="1.10.238.10">
    <property type="entry name" value="EF-hand"/>
    <property type="match status" value="2"/>
</dbReference>
<dbReference type="SUPFAM" id="SSF47473">
    <property type="entry name" value="EF-hand"/>
    <property type="match status" value="1"/>
</dbReference>
<dbReference type="PROSITE" id="PS50222">
    <property type="entry name" value="EF_HAND_2"/>
    <property type="match status" value="1"/>
</dbReference>
<sequence length="146" mass="17141">MSDKNLKKFAKRLFKEVDVHHKGCLEVDELFDHLKVKSLNCNKNDVLHFLKILDNDNDTQIVLKEFQLFLDSVFNSIEGIAEMLFERIDEDESGEIHYSKVKTFFSSYGYCISDEKASKFIKNIDKNEDPLLDLIDFSIFYRDCVI</sequence>
<protein>
    <submittedName>
        <fullName evidence="2">Mitochondrial substrate carrier family protein C</fullName>
    </submittedName>
</protein>
<dbReference type="GO" id="GO:0005509">
    <property type="term" value="F:calcium ion binding"/>
    <property type="evidence" value="ECO:0007669"/>
    <property type="project" value="InterPro"/>
</dbReference>
<dbReference type="EMBL" id="BT121405">
    <property type="protein sequence ID" value="ADD38335.1"/>
    <property type="molecule type" value="mRNA"/>
</dbReference>
<accession>D3PIE9</accession>
<proteinExistence type="evidence at transcript level"/>
<name>D3PIE9_LEPSM</name>
<dbReference type="AlphaFoldDB" id="D3PIE9"/>
<gene>
    <name evidence="2" type="primary">MCFC</name>
</gene>
<organism evidence="2">
    <name type="scientific">Lepeophtheirus salmonis</name>
    <name type="common">Salmon louse</name>
    <name type="synonym">Caligus salmonis</name>
    <dbReference type="NCBI Taxonomy" id="72036"/>
    <lineage>
        <taxon>Eukaryota</taxon>
        <taxon>Metazoa</taxon>
        <taxon>Ecdysozoa</taxon>
        <taxon>Arthropoda</taxon>
        <taxon>Crustacea</taxon>
        <taxon>Multicrustacea</taxon>
        <taxon>Hexanauplia</taxon>
        <taxon>Copepoda</taxon>
        <taxon>Siphonostomatoida</taxon>
        <taxon>Caligidae</taxon>
        <taxon>Lepeophtheirus</taxon>
    </lineage>
</organism>
<dbReference type="InterPro" id="IPR002048">
    <property type="entry name" value="EF_hand_dom"/>
</dbReference>